<protein>
    <submittedName>
        <fullName evidence="1">Uncharacterized protein</fullName>
    </submittedName>
</protein>
<gene>
    <name evidence="1" type="ORF">MNBD_BACTEROID05-1352</name>
</gene>
<accession>A0A3B0U0D6</accession>
<sequence length="95" mass="11410">MALQKRYKLALENKIDQLWHQGYCVLERWELAAWFNRERITNVVWREIQEYWEESFDLTANEKLLKVIKCDKTTTPQTFVVIQAKRAKDMATMAS</sequence>
<reference evidence="1" key="1">
    <citation type="submission" date="2018-06" db="EMBL/GenBank/DDBJ databases">
        <authorList>
            <person name="Zhirakovskaya E."/>
        </authorList>
    </citation>
    <scope>NUCLEOTIDE SEQUENCE</scope>
</reference>
<dbReference type="EMBL" id="UOEN01000129">
    <property type="protein sequence ID" value="VAW12836.1"/>
    <property type="molecule type" value="Genomic_DNA"/>
</dbReference>
<proteinExistence type="predicted"/>
<organism evidence="1">
    <name type="scientific">hydrothermal vent metagenome</name>
    <dbReference type="NCBI Taxonomy" id="652676"/>
    <lineage>
        <taxon>unclassified sequences</taxon>
        <taxon>metagenomes</taxon>
        <taxon>ecological metagenomes</taxon>
    </lineage>
</organism>
<name>A0A3B0U0D6_9ZZZZ</name>
<evidence type="ECO:0000313" key="1">
    <source>
        <dbReference type="EMBL" id="VAW12836.1"/>
    </source>
</evidence>
<dbReference type="AlphaFoldDB" id="A0A3B0U0D6"/>